<comment type="caution">
    <text evidence="7">The sequence shown here is derived from an EMBL/GenBank/DDBJ whole genome shotgun (WGS) entry which is preliminary data.</text>
</comment>
<name>A0AAW9NSQ2_9BACL</name>
<dbReference type="RefSeq" id="WP_326123564.1">
    <property type="nucleotide sequence ID" value="NZ_JARSFG010000015.1"/>
</dbReference>
<protein>
    <submittedName>
        <fullName evidence="7">Sugar-binding domain-containing protein</fullName>
    </submittedName>
</protein>
<dbReference type="AlphaFoldDB" id="A0AAW9NSQ2"/>
<dbReference type="InterPro" id="IPR036388">
    <property type="entry name" value="WH-like_DNA-bd_sf"/>
</dbReference>
<sequence>MKLHFMEGDVLNRNSLYEVQRKLLPEMDDLLKKRFRLLQAIALQSPVGRRTLADILQLTERDVRKETQVLSDQQLIQIQVKGMVCTELGYTVLEQLKTLFHELTGISKKEQQLKAALKINQVIIVPSDIEQDVSTYALIGKEAASIVMQKAQPNCKIAVTGGTSVSSIGPYLQPHKALQNAQFIAARGGIGDEITMQANTLVAQFAEQCHATYRTLFLPEHLSEQAYSAMKDEPIVKEMIELYDNINIVIHGIGDAMEMADRRQSSEEDKQLLLEKGAIGEAFGYYFDEQGQIVHHIRTIGIQLEQVQQSDCIIAIAAGASKAKSVQAYFKNPVRNTIFITDESAANAILENL</sequence>
<dbReference type="Pfam" id="PF21715">
    <property type="entry name" value="CggR_N"/>
    <property type="match status" value="1"/>
</dbReference>
<gene>
    <name evidence="7" type="ORF">P9B03_11295</name>
</gene>
<evidence type="ECO:0000259" key="6">
    <source>
        <dbReference type="Pfam" id="PF21715"/>
    </source>
</evidence>
<feature type="domain" description="CggR N-terminal DNA binding" evidence="6">
    <location>
        <begin position="31"/>
        <end position="99"/>
    </location>
</feature>
<evidence type="ECO:0000256" key="3">
    <source>
        <dbReference type="ARBA" id="ARBA00023125"/>
    </source>
</evidence>
<proteinExistence type="inferred from homology"/>
<evidence type="ECO:0000259" key="5">
    <source>
        <dbReference type="Pfam" id="PF04198"/>
    </source>
</evidence>
<keyword evidence="8" id="KW-1185">Reference proteome</keyword>
<evidence type="ECO:0000313" key="7">
    <source>
        <dbReference type="EMBL" id="MEC1179068.1"/>
    </source>
</evidence>
<dbReference type="InterPro" id="IPR051054">
    <property type="entry name" value="SorC_transcr_regulators"/>
</dbReference>
<comment type="similarity">
    <text evidence="1">Belongs to the SorC transcriptional regulatory family.</text>
</comment>
<dbReference type="Proteomes" id="UP001344888">
    <property type="component" value="Unassembled WGS sequence"/>
</dbReference>
<keyword evidence="3" id="KW-0238">DNA-binding</keyword>
<evidence type="ECO:0000256" key="1">
    <source>
        <dbReference type="ARBA" id="ARBA00010466"/>
    </source>
</evidence>
<dbReference type="InterPro" id="IPR007324">
    <property type="entry name" value="Sugar-bd_dom_put"/>
</dbReference>
<dbReference type="Gene3D" id="1.10.10.10">
    <property type="entry name" value="Winged helix-like DNA-binding domain superfamily/Winged helix DNA-binding domain"/>
    <property type="match status" value="1"/>
</dbReference>
<dbReference type="EMBL" id="JARSFG010000015">
    <property type="protein sequence ID" value="MEC1179068.1"/>
    <property type="molecule type" value="Genomic_DNA"/>
</dbReference>
<dbReference type="GO" id="GO:0030246">
    <property type="term" value="F:carbohydrate binding"/>
    <property type="evidence" value="ECO:0007669"/>
    <property type="project" value="InterPro"/>
</dbReference>
<dbReference type="PANTHER" id="PTHR34294:SF5">
    <property type="entry name" value="CENTRAL GLYCOLYTIC GENES REGULATOR"/>
    <property type="match status" value="1"/>
</dbReference>
<dbReference type="SUPFAM" id="SSF100950">
    <property type="entry name" value="NagB/RpiA/CoA transferase-like"/>
    <property type="match status" value="1"/>
</dbReference>
<reference evidence="7 8" key="1">
    <citation type="submission" date="2023-03" db="EMBL/GenBank/DDBJ databases">
        <title>Bacillus Genome Sequencing.</title>
        <authorList>
            <person name="Dunlap C."/>
        </authorList>
    </citation>
    <scope>NUCLEOTIDE SEQUENCE [LARGE SCALE GENOMIC DNA]</scope>
    <source>
        <strain evidence="7 8">B-59205</strain>
    </source>
</reference>
<dbReference type="Pfam" id="PF04198">
    <property type="entry name" value="Sugar-bind"/>
    <property type="match status" value="1"/>
</dbReference>
<evidence type="ECO:0000256" key="4">
    <source>
        <dbReference type="ARBA" id="ARBA00023163"/>
    </source>
</evidence>
<dbReference type="InterPro" id="IPR048715">
    <property type="entry name" value="CggR_N"/>
</dbReference>
<dbReference type="SUPFAM" id="SSF46785">
    <property type="entry name" value="Winged helix' DNA-binding domain"/>
    <property type="match status" value="1"/>
</dbReference>
<evidence type="ECO:0000256" key="2">
    <source>
        <dbReference type="ARBA" id="ARBA00023015"/>
    </source>
</evidence>
<dbReference type="Gene3D" id="3.40.50.1360">
    <property type="match status" value="1"/>
</dbReference>
<keyword evidence="2" id="KW-0805">Transcription regulation</keyword>
<dbReference type="PANTHER" id="PTHR34294">
    <property type="entry name" value="TRANSCRIPTIONAL REGULATOR-RELATED"/>
    <property type="match status" value="1"/>
</dbReference>
<feature type="domain" description="Sugar-binding" evidence="5">
    <location>
        <begin position="102"/>
        <end position="351"/>
    </location>
</feature>
<dbReference type="GO" id="GO:0003677">
    <property type="term" value="F:DNA binding"/>
    <property type="evidence" value="ECO:0007669"/>
    <property type="project" value="UniProtKB-KW"/>
</dbReference>
<dbReference type="InterPro" id="IPR036390">
    <property type="entry name" value="WH_DNA-bd_sf"/>
</dbReference>
<keyword evidence="4" id="KW-0804">Transcription</keyword>
<evidence type="ECO:0000313" key="8">
    <source>
        <dbReference type="Proteomes" id="UP001344888"/>
    </source>
</evidence>
<accession>A0AAW9NSQ2</accession>
<dbReference type="InterPro" id="IPR037171">
    <property type="entry name" value="NagB/RpiA_transferase-like"/>
</dbReference>
<organism evidence="7 8">
    <name type="scientific">Metasolibacillus meyeri</name>
    <dbReference type="NCBI Taxonomy" id="1071052"/>
    <lineage>
        <taxon>Bacteria</taxon>
        <taxon>Bacillati</taxon>
        <taxon>Bacillota</taxon>
        <taxon>Bacilli</taxon>
        <taxon>Bacillales</taxon>
        <taxon>Caryophanaceae</taxon>
        <taxon>Metasolibacillus</taxon>
    </lineage>
</organism>